<protein>
    <recommendedName>
        <fullName evidence="1">Crocagin biosynthetic protein CgnE/B domain-containing protein</fullName>
    </recommendedName>
</protein>
<reference evidence="2 3" key="1">
    <citation type="journal article" date="2014" name="Int. J. Syst. Evol. Microbiol.">
        <title>Nocardioides zeae sp. nov., isolated from the stem of Zea mays.</title>
        <authorList>
            <person name="Glaeser S.P."/>
            <person name="McInroy J.A."/>
            <person name="Busse H.J."/>
            <person name="Kampfer P."/>
        </authorList>
    </citation>
    <scope>NUCLEOTIDE SEQUENCE [LARGE SCALE GENOMIC DNA]</scope>
    <source>
        <strain evidence="2 3">JCM 30728</strain>
    </source>
</reference>
<evidence type="ECO:0000313" key="2">
    <source>
        <dbReference type="EMBL" id="NEN77801.1"/>
    </source>
</evidence>
<organism evidence="2 3">
    <name type="scientific">Nocardioides zeae</name>
    <dbReference type="NCBI Taxonomy" id="1457234"/>
    <lineage>
        <taxon>Bacteria</taxon>
        <taxon>Bacillati</taxon>
        <taxon>Actinomycetota</taxon>
        <taxon>Actinomycetes</taxon>
        <taxon>Propionibacteriales</taxon>
        <taxon>Nocardioidaceae</taxon>
        <taxon>Nocardioides</taxon>
    </lineage>
</organism>
<sequence>MTVTDTPAEQEAGFAERLTQSLLPVFEGEEPLLLTDSRALLRMLHERGVGALHFEHLSGLSPDERRNVVAIPTTPLDVSNHDVWREYFADSRVLIVAGVAFDPAPEAVLYTLEKMARSSFVDAAERNNVLLEAVAGSSTMVVSSADAELRCELDEITMLRPKIEPELAPGEWESVGAYFEVGLVSVPDEFMAGIKPGFDVNGEFVADGVSVAVHRHVGDDVRAMQGAAWELLRSLARAGEFPLRLTVEHSVLRRVLTTSGRDIAPELLEHTNAGLGGMLTELAFSSNAAMKPDEVDWSVNSQLNEGAIGVHIAVGEGLTGAHVDFIAIDATTDFQA</sequence>
<dbReference type="Pfam" id="PF26231">
    <property type="entry name" value="CgnE_B"/>
    <property type="match status" value="1"/>
</dbReference>
<dbReference type="RefSeq" id="WP_163771164.1">
    <property type="nucleotide sequence ID" value="NZ_JAAGXA010000003.1"/>
</dbReference>
<accession>A0A6P0HGU5</accession>
<keyword evidence="3" id="KW-1185">Reference proteome</keyword>
<comment type="caution">
    <text evidence="2">The sequence shown here is derived from an EMBL/GenBank/DDBJ whole genome shotgun (WGS) entry which is preliminary data.</text>
</comment>
<evidence type="ECO:0000259" key="1">
    <source>
        <dbReference type="Pfam" id="PF26231"/>
    </source>
</evidence>
<dbReference type="InterPro" id="IPR058799">
    <property type="entry name" value="CgnE_B"/>
</dbReference>
<evidence type="ECO:0000313" key="3">
    <source>
        <dbReference type="Proteomes" id="UP000468687"/>
    </source>
</evidence>
<dbReference type="AlphaFoldDB" id="A0A6P0HGU5"/>
<dbReference type="Proteomes" id="UP000468687">
    <property type="component" value="Unassembled WGS sequence"/>
</dbReference>
<gene>
    <name evidence="2" type="ORF">G3T38_05870</name>
</gene>
<dbReference type="EMBL" id="JAAGXA010000003">
    <property type="protein sequence ID" value="NEN77801.1"/>
    <property type="molecule type" value="Genomic_DNA"/>
</dbReference>
<feature type="domain" description="Crocagin biosynthetic protein CgnE/B" evidence="1">
    <location>
        <begin position="29"/>
        <end position="335"/>
    </location>
</feature>
<name>A0A6P0HGU5_9ACTN</name>
<proteinExistence type="predicted"/>